<protein>
    <submittedName>
        <fullName evidence="2">Uncharacterized protein</fullName>
    </submittedName>
</protein>
<evidence type="ECO:0000256" key="1">
    <source>
        <dbReference type="SAM" id="MobiDB-lite"/>
    </source>
</evidence>
<dbReference type="AlphaFoldDB" id="A0A9J6B2Q0"/>
<name>A0A9J6B2Q0_SOLCO</name>
<organism evidence="2 3">
    <name type="scientific">Solanum commersonii</name>
    <name type="common">Commerson's wild potato</name>
    <name type="synonym">Commerson's nightshade</name>
    <dbReference type="NCBI Taxonomy" id="4109"/>
    <lineage>
        <taxon>Eukaryota</taxon>
        <taxon>Viridiplantae</taxon>
        <taxon>Streptophyta</taxon>
        <taxon>Embryophyta</taxon>
        <taxon>Tracheophyta</taxon>
        <taxon>Spermatophyta</taxon>
        <taxon>Magnoliopsida</taxon>
        <taxon>eudicotyledons</taxon>
        <taxon>Gunneridae</taxon>
        <taxon>Pentapetalae</taxon>
        <taxon>asterids</taxon>
        <taxon>lamiids</taxon>
        <taxon>Solanales</taxon>
        <taxon>Solanaceae</taxon>
        <taxon>Solanoideae</taxon>
        <taxon>Solaneae</taxon>
        <taxon>Solanum</taxon>
    </lineage>
</organism>
<reference evidence="2 3" key="1">
    <citation type="submission" date="2020-09" db="EMBL/GenBank/DDBJ databases">
        <title>De no assembly of potato wild relative species, Solanum commersonii.</title>
        <authorList>
            <person name="Cho K."/>
        </authorList>
    </citation>
    <scope>NUCLEOTIDE SEQUENCE [LARGE SCALE GENOMIC DNA]</scope>
    <source>
        <strain evidence="2">LZ3.2</strain>
        <tissue evidence="2">Leaf</tissue>
    </source>
</reference>
<feature type="compositionally biased region" description="Gly residues" evidence="1">
    <location>
        <begin position="15"/>
        <end position="26"/>
    </location>
</feature>
<proteinExistence type="predicted"/>
<evidence type="ECO:0000313" key="3">
    <source>
        <dbReference type="Proteomes" id="UP000824120"/>
    </source>
</evidence>
<accession>A0A9J6B2Q0</accession>
<comment type="caution">
    <text evidence="2">The sequence shown here is derived from an EMBL/GenBank/DDBJ whole genome shotgun (WGS) entry which is preliminary data.</text>
</comment>
<gene>
    <name evidence="2" type="ORF">H5410_002746</name>
</gene>
<feature type="region of interest" description="Disordered" evidence="1">
    <location>
        <begin position="1"/>
        <end position="26"/>
    </location>
</feature>
<keyword evidence="3" id="KW-1185">Reference proteome</keyword>
<dbReference type="Proteomes" id="UP000824120">
    <property type="component" value="Chromosome 1"/>
</dbReference>
<dbReference type="EMBL" id="JACXVP010000001">
    <property type="protein sequence ID" value="KAG5631029.1"/>
    <property type="molecule type" value="Genomic_DNA"/>
</dbReference>
<evidence type="ECO:0000313" key="2">
    <source>
        <dbReference type="EMBL" id="KAG5631029.1"/>
    </source>
</evidence>
<sequence>MVRKPSPFNLFSNLGRGGTTGGSGATGGGVWIGTGSVLGKVDAYHFCKRSRRHSNASIEKLLQTDRRVTESLWQTKTSSSKGLA</sequence>